<reference evidence="2" key="1">
    <citation type="journal article" date="2019" name="Int. J. Syst. Evol. Microbiol.">
        <title>The Global Catalogue of Microorganisms (GCM) 10K type strain sequencing project: providing services to taxonomists for standard genome sequencing and annotation.</title>
        <authorList>
            <consortium name="The Broad Institute Genomics Platform"/>
            <consortium name="The Broad Institute Genome Sequencing Center for Infectious Disease"/>
            <person name="Wu L."/>
            <person name="Ma J."/>
        </authorList>
    </citation>
    <scope>NUCLEOTIDE SEQUENCE [LARGE SCALE GENOMIC DNA]</scope>
    <source>
        <strain evidence="2">CGMCC 4.7367</strain>
    </source>
</reference>
<organism evidence="1 2">
    <name type="scientific">Lentzea cavernae</name>
    <dbReference type="NCBI Taxonomy" id="2020703"/>
    <lineage>
        <taxon>Bacteria</taxon>
        <taxon>Bacillati</taxon>
        <taxon>Actinomycetota</taxon>
        <taxon>Actinomycetes</taxon>
        <taxon>Pseudonocardiales</taxon>
        <taxon>Pseudonocardiaceae</taxon>
        <taxon>Lentzea</taxon>
    </lineage>
</organism>
<keyword evidence="2" id="KW-1185">Reference proteome</keyword>
<dbReference type="Proteomes" id="UP000605568">
    <property type="component" value="Unassembled WGS sequence"/>
</dbReference>
<dbReference type="RefSeq" id="WP_191304123.1">
    <property type="nucleotide sequence ID" value="NZ_BNAR01000016.1"/>
</dbReference>
<evidence type="ECO:0000313" key="2">
    <source>
        <dbReference type="Proteomes" id="UP000605568"/>
    </source>
</evidence>
<sequence length="94" mass="10226">MDSDEVRFRRSSPIVPEFELAAQLDRHVDRLATMSTAQRGSRGGEQYVDLLVGLAEAAQALRSSVLGDVVEGERKLHSAVGNVADIDFDALVFP</sequence>
<protein>
    <recommendedName>
        <fullName evidence="3">Excreted virulence factor EspC, type VII ESX diderm</fullName>
    </recommendedName>
</protein>
<proteinExistence type="predicted"/>
<evidence type="ECO:0008006" key="3">
    <source>
        <dbReference type="Google" id="ProtNLM"/>
    </source>
</evidence>
<gene>
    <name evidence="1" type="ORF">GCM10017774_74850</name>
</gene>
<dbReference type="EMBL" id="BNAR01000016">
    <property type="protein sequence ID" value="GHH56565.1"/>
    <property type="molecule type" value="Genomic_DNA"/>
</dbReference>
<accession>A0ABQ3MT49</accession>
<name>A0ABQ3MT49_9PSEU</name>
<evidence type="ECO:0000313" key="1">
    <source>
        <dbReference type="EMBL" id="GHH56565.1"/>
    </source>
</evidence>
<comment type="caution">
    <text evidence="1">The sequence shown here is derived from an EMBL/GenBank/DDBJ whole genome shotgun (WGS) entry which is preliminary data.</text>
</comment>